<comment type="caution">
    <text evidence="1">The sequence shown here is derived from an EMBL/GenBank/DDBJ whole genome shotgun (WGS) entry which is preliminary data.</text>
</comment>
<dbReference type="EMBL" id="CACTIH010009867">
    <property type="protein sequence ID" value="CAA3033128.1"/>
    <property type="molecule type" value="Genomic_DNA"/>
</dbReference>
<protein>
    <submittedName>
        <fullName evidence="1">Uncharacterized protein</fullName>
    </submittedName>
</protein>
<dbReference type="AlphaFoldDB" id="A0A8S0VH54"/>
<organism evidence="1 2">
    <name type="scientific">Olea europaea subsp. europaea</name>
    <dbReference type="NCBI Taxonomy" id="158383"/>
    <lineage>
        <taxon>Eukaryota</taxon>
        <taxon>Viridiplantae</taxon>
        <taxon>Streptophyta</taxon>
        <taxon>Embryophyta</taxon>
        <taxon>Tracheophyta</taxon>
        <taxon>Spermatophyta</taxon>
        <taxon>Magnoliopsida</taxon>
        <taxon>eudicotyledons</taxon>
        <taxon>Gunneridae</taxon>
        <taxon>Pentapetalae</taxon>
        <taxon>asterids</taxon>
        <taxon>lamiids</taxon>
        <taxon>Lamiales</taxon>
        <taxon>Oleaceae</taxon>
        <taxon>Oleeae</taxon>
        <taxon>Olea</taxon>
    </lineage>
</organism>
<name>A0A8S0VH54_OLEEU</name>
<evidence type="ECO:0000313" key="1">
    <source>
        <dbReference type="EMBL" id="CAA3033128.1"/>
    </source>
</evidence>
<feature type="non-terminal residue" evidence="1">
    <location>
        <position position="1"/>
    </location>
</feature>
<reference evidence="1 2" key="1">
    <citation type="submission" date="2019-12" db="EMBL/GenBank/DDBJ databases">
        <authorList>
            <person name="Alioto T."/>
            <person name="Alioto T."/>
            <person name="Gomez Garrido J."/>
        </authorList>
    </citation>
    <scope>NUCLEOTIDE SEQUENCE [LARGE SCALE GENOMIC DNA]</scope>
</reference>
<gene>
    <name evidence="1" type="ORF">OLEA9_A103264</name>
</gene>
<keyword evidence="2" id="KW-1185">Reference proteome</keyword>
<accession>A0A8S0VH54</accession>
<dbReference type="Proteomes" id="UP000594638">
    <property type="component" value="Unassembled WGS sequence"/>
</dbReference>
<proteinExistence type="predicted"/>
<dbReference type="Gramene" id="OE9A103264T1">
    <property type="protein sequence ID" value="OE9A103264C1"/>
    <property type="gene ID" value="OE9A103264"/>
</dbReference>
<sequence length="56" mass="6745">LITHDYLLLNAMFIYKFTLLFVEFNVRGASNWKEIVFCKSYDGWLITYTLSYYFTA</sequence>
<evidence type="ECO:0000313" key="2">
    <source>
        <dbReference type="Proteomes" id="UP000594638"/>
    </source>
</evidence>